<sequence>MSYALGSPVPVTKTLVDAAGDRPAVTVTFNAQPSPLSLRAARRAVATILRDGQPNVAERAGDAFTAEIIRHNILAWTGIVGADLAPIEPTHDRDLTDAEGKVTGVEPGSISAFLTEPRLVEAADREYVLPWSERDAEKNGFAPSLNGTSAGATPGQGTATSPAKRGRKGAAGTKTQASRPARTKSTKPGRTRASVSGN</sequence>
<dbReference type="EMBL" id="FOCF01000001">
    <property type="protein sequence ID" value="SEM62874.1"/>
    <property type="molecule type" value="Genomic_DNA"/>
</dbReference>
<keyword evidence="3" id="KW-1185">Reference proteome</keyword>
<protein>
    <submittedName>
        <fullName evidence="2">Uncharacterized protein</fullName>
    </submittedName>
</protein>
<gene>
    <name evidence="2" type="ORF">SAMN05192583_0890</name>
</gene>
<dbReference type="OrthoDB" id="7585945at2"/>
<dbReference type="AlphaFoldDB" id="A0A1H7ZYT2"/>
<accession>A0A1H7ZYT2</accession>
<organism evidence="2 3">
    <name type="scientific">Sphingomonas gellani</name>
    <dbReference type="NCBI Taxonomy" id="1166340"/>
    <lineage>
        <taxon>Bacteria</taxon>
        <taxon>Pseudomonadati</taxon>
        <taxon>Pseudomonadota</taxon>
        <taxon>Alphaproteobacteria</taxon>
        <taxon>Sphingomonadales</taxon>
        <taxon>Sphingomonadaceae</taxon>
        <taxon>Sphingomonas</taxon>
    </lineage>
</organism>
<evidence type="ECO:0000256" key="1">
    <source>
        <dbReference type="SAM" id="MobiDB-lite"/>
    </source>
</evidence>
<feature type="compositionally biased region" description="Basic residues" evidence="1">
    <location>
        <begin position="181"/>
        <end position="190"/>
    </location>
</feature>
<evidence type="ECO:0000313" key="3">
    <source>
        <dbReference type="Proteomes" id="UP000199206"/>
    </source>
</evidence>
<evidence type="ECO:0000313" key="2">
    <source>
        <dbReference type="EMBL" id="SEM62874.1"/>
    </source>
</evidence>
<dbReference type="Proteomes" id="UP000199206">
    <property type="component" value="Unassembled WGS sequence"/>
</dbReference>
<feature type="compositionally biased region" description="Polar residues" evidence="1">
    <location>
        <begin position="145"/>
        <end position="161"/>
    </location>
</feature>
<name>A0A1H7ZYT2_9SPHN</name>
<reference evidence="3" key="1">
    <citation type="submission" date="2016-10" db="EMBL/GenBank/DDBJ databases">
        <authorList>
            <person name="Varghese N."/>
            <person name="Submissions S."/>
        </authorList>
    </citation>
    <scope>NUCLEOTIDE SEQUENCE [LARGE SCALE GENOMIC DNA]</scope>
    <source>
        <strain evidence="3">S6-262</strain>
    </source>
</reference>
<proteinExistence type="predicted"/>
<dbReference type="RefSeq" id="WP_093664173.1">
    <property type="nucleotide sequence ID" value="NZ_FOCF01000001.1"/>
</dbReference>
<dbReference type="STRING" id="1166340.SAMN05192583_0890"/>
<feature type="region of interest" description="Disordered" evidence="1">
    <location>
        <begin position="138"/>
        <end position="198"/>
    </location>
</feature>